<dbReference type="Proteomes" id="UP000821845">
    <property type="component" value="Chromosome 1"/>
</dbReference>
<accession>A0ACB7TFJ8</accession>
<keyword evidence="2" id="KW-1185">Reference proteome</keyword>
<dbReference type="EMBL" id="CM023481">
    <property type="protein sequence ID" value="KAH6946307.1"/>
    <property type="molecule type" value="Genomic_DNA"/>
</dbReference>
<organism evidence="1 2">
    <name type="scientific">Hyalomma asiaticum</name>
    <name type="common">Tick</name>
    <dbReference type="NCBI Taxonomy" id="266040"/>
    <lineage>
        <taxon>Eukaryota</taxon>
        <taxon>Metazoa</taxon>
        <taxon>Ecdysozoa</taxon>
        <taxon>Arthropoda</taxon>
        <taxon>Chelicerata</taxon>
        <taxon>Arachnida</taxon>
        <taxon>Acari</taxon>
        <taxon>Parasitiformes</taxon>
        <taxon>Ixodida</taxon>
        <taxon>Ixodoidea</taxon>
        <taxon>Ixodidae</taxon>
        <taxon>Hyalomminae</taxon>
        <taxon>Hyalomma</taxon>
    </lineage>
</organism>
<evidence type="ECO:0000313" key="1">
    <source>
        <dbReference type="EMBL" id="KAH6946307.1"/>
    </source>
</evidence>
<name>A0ACB7TFJ8_HYAAI</name>
<gene>
    <name evidence="1" type="ORF">HPB50_012751</name>
</gene>
<proteinExistence type="predicted"/>
<evidence type="ECO:0000313" key="2">
    <source>
        <dbReference type="Proteomes" id="UP000821845"/>
    </source>
</evidence>
<sequence length="695" mass="76015">MPALTPWDNLHFLSKHAADMQPSDYSHNDHGDGRQSGRCFHHCYHYQDGCGNSFNGTAEYANRPYLGRSCASFCGSTLPFRHGSWGRGAPFRGHGASSFPYRPPREFRGRPFCSRAPRGRPPHSLRLQEFDSPYPYFKQTRHRDSSDRLDSSPCYKDYSDGAQMGLYPSSQAGGSKLTSQSHARGMLVHHDENLAHLERNISPAGPEYSPSRPRERVMGNPKRASPTPTKRHSNENESLARQIEVHVSRNAAKAHVQGDLTSKHVSPNRARTPDCSTAKMQLTSRTVVKSEGKSDDLMNSDSKMQSPSKITTSTSCKGRTKGPLPAPIKRNRHASSPCKLKSVGHAQRKKSVVSSLTVDSTGTVEQTKGKQKTHLSSPDMSSGKLKSATHALRKKRVVSLLTVDGRETVEHIKGEKGTCLSSTNSLSMPNPEHNEKLNSCIKSTSVNMSTNDQRFNKKRCSKHQLGTTPYGKQPPEDPVGTGRHNADSTPPPSPKQFHRKSAADITSSSVTALPPSRVVMSPSDKTGGTVPPESSSASLTGSTAHNVSTESIDGDALGKSLHNSVDLWAAGASTFPNDLHKIPICTLDQIDETTEAHIAREQPGQYLERVKLFFEANSFPEEKKKSVFLACCGASTYSLLRSLLIPRTSAHRRHLCRPHQPLRAEAICSATLHIQQPLPPSGGGCQRVRSGLEEA</sequence>
<reference evidence="1" key="1">
    <citation type="submission" date="2020-05" db="EMBL/GenBank/DDBJ databases">
        <title>Large-scale comparative analyses of tick genomes elucidate their genetic diversity and vector capacities.</title>
        <authorList>
            <person name="Jia N."/>
            <person name="Wang J."/>
            <person name="Shi W."/>
            <person name="Du L."/>
            <person name="Sun Y."/>
            <person name="Zhan W."/>
            <person name="Jiang J."/>
            <person name="Wang Q."/>
            <person name="Zhang B."/>
            <person name="Ji P."/>
            <person name="Sakyi L.B."/>
            <person name="Cui X."/>
            <person name="Yuan T."/>
            <person name="Jiang B."/>
            <person name="Yang W."/>
            <person name="Lam T.T.-Y."/>
            <person name="Chang Q."/>
            <person name="Ding S."/>
            <person name="Wang X."/>
            <person name="Zhu J."/>
            <person name="Ruan X."/>
            <person name="Zhao L."/>
            <person name="Wei J."/>
            <person name="Que T."/>
            <person name="Du C."/>
            <person name="Cheng J."/>
            <person name="Dai P."/>
            <person name="Han X."/>
            <person name="Huang E."/>
            <person name="Gao Y."/>
            <person name="Liu J."/>
            <person name="Shao H."/>
            <person name="Ye R."/>
            <person name="Li L."/>
            <person name="Wei W."/>
            <person name="Wang X."/>
            <person name="Wang C."/>
            <person name="Yang T."/>
            <person name="Huo Q."/>
            <person name="Li W."/>
            <person name="Guo W."/>
            <person name="Chen H."/>
            <person name="Zhou L."/>
            <person name="Ni X."/>
            <person name="Tian J."/>
            <person name="Zhou Y."/>
            <person name="Sheng Y."/>
            <person name="Liu T."/>
            <person name="Pan Y."/>
            <person name="Xia L."/>
            <person name="Li J."/>
            <person name="Zhao F."/>
            <person name="Cao W."/>
        </authorList>
    </citation>
    <scope>NUCLEOTIDE SEQUENCE</scope>
    <source>
        <strain evidence="1">Hyas-2018</strain>
    </source>
</reference>
<comment type="caution">
    <text evidence="1">The sequence shown here is derived from an EMBL/GenBank/DDBJ whole genome shotgun (WGS) entry which is preliminary data.</text>
</comment>
<protein>
    <submittedName>
        <fullName evidence="1">Uncharacterized protein</fullName>
    </submittedName>
</protein>